<dbReference type="Proteomes" id="UP001190700">
    <property type="component" value="Unassembled WGS sequence"/>
</dbReference>
<proteinExistence type="predicted"/>
<feature type="region of interest" description="Disordered" evidence="1">
    <location>
        <begin position="339"/>
        <end position="396"/>
    </location>
</feature>
<feature type="region of interest" description="Disordered" evidence="1">
    <location>
        <begin position="633"/>
        <end position="728"/>
    </location>
</feature>
<comment type="caution">
    <text evidence="2">The sequence shown here is derived from an EMBL/GenBank/DDBJ whole genome shotgun (WGS) entry which is preliminary data.</text>
</comment>
<reference evidence="2 3" key="1">
    <citation type="journal article" date="2015" name="Genome Biol. Evol.">
        <title>Comparative Genomics of a Bacterivorous Green Alga Reveals Evolutionary Causalities and Consequences of Phago-Mixotrophic Mode of Nutrition.</title>
        <authorList>
            <person name="Burns J.A."/>
            <person name="Paasch A."/>
            <person name="Narechania A."/>
            <person name="Kim E."/>
        </authorList>
    </citation>
    <scope>NUCLEOTIDE SEQUENCE [LARGE SCALE GENOMIC DNA]</scope>
    <source>
        <strain evidence="2 3">PLY_AMNH</strain>
    </source>
</reference>
<protein>
    <submittedName>
        <fullName evidence="2">Uncharacterized protein</fullName>
    </submittedName>
</protein>
<evidence type="ECO:0000256" key="1">
    <source>
        <dbReference type="SAM" id="MobiDB-lite"/>
    </source>
</evidence>
<evidence type="ECO:0000313" key="3">
    <source>
        <dbReference type="Proteomes" id="UP001190700"/>
    </source>
</evidence>
<feature type="compositionally biased region" description="Low complexity" evidence="1">
    <location>
        <begin position="378"/>
        <end position="387"/>
    </location>
</feature>
<feature type="compositionally biased region" description="Pro residues" evidence="1">
    <location>
        <begin position="667"/>
        <end position="679"/>
    </location>
</feature>
<sequence>MVDSDCNSVGVGLDSYVNQGNNATCATEVAEGLQTAMQQGTTPDGELILLLLDRSKEFGDVGTLGGISRWSHRLYEHSGVLMRGQYNVGQGAMIEYKELRKLHRGEKLMPQGASSTVPRADRQKRPMKVKRAEENQLEQDEAKVARTENRAANRASKQVALAEKENTQRKLLQCRDFRCKHPKCQRLFASQRWLDTHRCLGVEREAAEKGAIPTLTDLQRGWFASSTTRGGSGSAQDDYHPMMITNEASSDSEDSPGLGLLRIPEIKVPFDGWCCHKCCCPDGVNEDGKCVICDAQYDKCTYEPPPPPDLSTPSKCSWVDHEQIKTPAQSAHQDTAMDALTPSPVSLPAHSPTPAAPDLTVTPAQSAHQGTAMDARMPSPASLPAAPDLTVTPAQSAHQEILNDRAKNVSEVVTKILADTGSTLAGALPRGWARKPPPKQVSKDVLRKRQAWIIQFYDNSKAVNSRPCEYAAAKAMPAEFPCDDNFRMTPAQLKTAFAKLTKERKKVQPGHPSESLIALIHEDAEKCLTAQEDYLLIEDDDNLEQEDFTKAADCDETLFPAINHPLNAHQVITTDADALPPILPPAPPPTPVPQHPIDIPTLNAHQVTAEDTKELPPAALAYTQGTAMGANKLLPASPTASAAPYPMDKPPQSVQEAPGSDANKLPPVLPASPPAPAVPHPTINPRLNANQVPGGDVNELLVPTPSAPAAPPLTSTHPLSAQVSGPLS</sequence>
<feature type="compositionally biased region" description="Basic and acidic residues" evidence="1">
    <location>
        <begin position="119"/>
        <end position="136"/>
    </location>
</feature>
<feature type="compositionally biased region" description="Low complexity" evidence="1">
    <location>
        <begin position="635"/>
        <end position="646"/>
    </location>
</feature>
<accession>A0AAE0EZL3</accession>
<dbReference type="EMBL" id="LGRX02029600">
    <property type="protein sequence ID" value="KAK3246651.1"/>
    <property type="molecule type" value="Genomic_DNA"/>
</dbReference>
<organism evidence="2 3">
    <name type="scientific">Cymbomonas tetramitiformis</name>
    <dbReference type="NCBI Taxonomy" id="36881"/>
    <lineage>
        <taxon>Eukaryota</taxon>
        <taxon>Viridiplantae</taxon>
        <taxon>Chlorophyta</taxon>
        <taxon>Pyramimonadophyceae</taxon>
        <taxon>Pyramimonadales</taxon>
        <taxon>Pyramimonadaceae</taxon>
        <taxon>Cymbomonas</taxon>
    </lineage>
</organism>
<keyword evidence="3" id="KW-1185">Reference proteome</keyword>
<gene>
    <name evidence="2" type="ORF">CYMTET_43817</name>
</gene>
<dbReference type="AlphaFoldDB" id="A0AAE0EZL3"/>
<name>A0AAE0EZL3_9CHLO</name>
<feature type="region of interest" description="Disordered" evidence="1">
    <location>
        <begin position="109"/>
        <end position="136"/>
    </location>
</feature>
<evidence type="ECO:0000313" key="2">
    <source>
        <dbReference type="EMBL" id="KAK3246651.1"/>
    </source>
</evidence>